<dbReference type="PROSITE" id="PS51171">
    <property type="entry name" value="PREPHENATE_DEHYDR_3"/>
    <property type="match status" value="1"/>
</dbReference>
<dbReference type="AlphaFoldDB" id="A0A7V5MH63"/>
<dbReference type="GO" id="GO:0009094">
    <property type="term" value="P:L-phenylalanine biosynthetic process"/>
    <property type="evidence" value="ECO:0007669"/>
    <property type="project" value="UniProtKB-UniPathway"/>
</dbReference>
<evidence type="ECO:0000256" key="3">
    <source>
        <dbReference type="ARBA" id="ARBA00022605"/>
    </source>
</evidence>
<dbReference type="GO" id="GO:0004664">
    <property type="term" value="F:prephenate dehydratase activity"/>
    <property type="evidence" value="ECO:0007669"/>
    <property type="project" value="UniProtKB-EC"/>
</dbReference>
<reference evidence="9" key="1">
    <citation type="journal article" date="2020" name="mSystems">
        <title>Genome- and Community-Level Interaction Insights into Carbon Utilization and Element Cycling Functions of Hydrothermarchaeota in Hydrothermal Sediment.</title>
        <authorList>
            <person name="Zhou Z."/>
            <person name="Liu Y."/>
            <person name="Xu W."/>
            <person name="Pan J."/>
            <person name="Luo Z.H."/>
            <person name="Li M."/>
        </authorList>
    </citation>
    <scope>NUCLEOTIDE SEQUENCE [LARGE SCALE GENOMIC DNA]</scope>
    <source>
        <strain evidence="9">HyVt-517</strain>
    </source>
</reference>
<comment type="catalytic activity">
    <reaction evidence="7">
        <text>prephenate + H(+) = 3-phenylpyruvate + CO2 + H2O</text>
        <dbReference type="Rhea" id="RHEA:21648"/>
        <dbReference type="ChEBI" id="CHEBI:15377"/>
        <dbReference type="ChEBI" id="CHEBI:15378"/>
        <dbReference type="ChEBI" id="CHEBI:16526"/>
        <dbReference type="ChEBI" id="CHEBI:18005"/>
        <dbReference type="ChEBI" id="CHEBI:29934"/>
        <dbReference type="EC" id="4.2.1.51"/>
    </reaction>
</comment>
<organism evidence="9">
    <name type="scientific">candidate division WWE3 bacterium</name>
    <dbReference type="NCBI Taxonomy" id="2053526"/>
    <lineage>
        <taxon>Bacteria</taxon>
        <taxon>Katanobacteria</taxon>
    </lineage>
</organism>
<evidence type="ECO:0000256" key="2">
    <source>
        <dbReference type="ARBA" id="ARBA00013147"/>
    </source>
</evidence>
<evidence type="ECO:0000313" key="9">
    <source>
        <dbReference type="EMBL" id="HHH14266.1"/>
    </source>
</evidence>
<evidence type="ECO:0000256" key="1">
    <source>
        <dbReference type="ARBA" id="ARBA00004741"/>
    </source>
</evidence>
<accession>A0A7V5MH63</accession>
<dbReference type="UniPathway" id="UPA00121">
    <property type="reaction ID" value="UER00345"/>
</dbReference>
<keyword evidence="3" id="KW-0028">Amino-acid biosynthesis</keyword>
<dbReference type="PANTHER" id="PTHR21022:SF19">
    <property type="entry name" value="PREPHENATE DEHYDRATASE-RELATED"/>
    <property type="match status" value="1"/>
</dbReference>
<keyword evidence="5" id="KW-0584">Phenylalanine biosynthesis</keyword>
<evidence type="ECO:0000256" key="7">
    <source>
        <dbReference type="ARBA" id="ARBA00047848"/>
    </source>
</evidence>
<dbReference type="InterPro" id="IPR001086">
    <property type="entry name" value="Preph_deHydtase"/>
</dbReference>
<dbReference type="EC" id="4.2.1.51" evidence="2"/>
<evidence type="ECO:0000256" key="4">
    <source>
        <dbReference type="ARBA" id="ARBA00023141"/>
    </source>
</evidence>
<name>A0A7V5MH63_UNCKA</name>
<dbReference type="GO" id="GO:0005737">
    <property type="term" value="C:cytoplasm"/>
    <property type="evidence" value="ECO:0007669"/>
    <property type="project" value="TreeGrafter"/>
</dbReference>
<keyword evidence="6" id="KW-0456">Lyase</keyword>
<dbReference type="Proteomes" id="UP000886106">
    <property type="component" value="Unassembled WGS sequence"/>
</dbReference>
<comment type="pathway">
    <text evidence="1">Amino-acid biosynthesis; L-phenylalanine biosynthesis; phenylpyruvate from prephenate: step 1/1.</text>
</comment>
<dbReference type="Pfam" id="PF00800">
    <property type="entry name" value="PDT"/>
    <property type="match status" value="1"/>
</dbReference>
<evidence type="ECO:0000256" key="6">
    <source>
        <dbReference type="ARBA" id="ARBA00023239"/>
    </source>
</evidence>
<comment type="caution">
    <text evidence="9">The sequence shown here is derived from an EMBL/GenBank/DDBJ whole genome shotgun (WGS) entry which is preliminary data.</text>
</comment>
<dbReference type="SUPFAM" id="SSF53850">
    <property type="entry name" value="Periplasmic binding protein-like II"/>
    <property type="match status" value="1"/>
</dbReference>
<proteinExistence type="predicted"/>
<dbReference type="PANTHER" id="PTHR21022">
    <property type="entry name" value="PREPHENATE DEHYDRATASE P PROTEIN"/>
    <property type="match status" value="1"/>
</dbReference>
<gene>
    <name evidence="9" type="ORF">ENJ78_00995</name>
</gene>
<feature type="domain" description="Prephenate dehydratase" evidence="8">
    <location>
        <begin position="9"/>
        <end position="196"/>
    </location>
</feature>
<protein>
    <recommendedName>
        <fullName evidence="2">prephenate dehydratase</fullName>
        <ecNumber evidence="2">4.2.1.51</ecNumber>
    </recommendedName>
</protein>
<dbReference type="Gene3D" id="3.40.190.10">
    <property type="entry name" value="Periplasmic binding protein-like II"/>
    <property type="match status" value="2"/>
</dbReference>
<dbReference type="EMBL" id="DRNS01000073">
    <property type="protein sequence ID" value="HHH14266.1"/>
    <property type="molecule type" value="Genomic_DNA"/>
</dbReference>
<keyword evidence="4" id="KW-0057">Aromatic amino acid biosynthesis</keyword>
<sequence>MFVKNKPVIFGIQGGVGSFNEEATNSYCLKRGIITYKMKYLYTTARVLEAVENNTVDYGIFAIHNSVGGVVWESARALAEYRVRLLEEFYIVITHHLMKRPDVSFSSIKKIVAHPQVFKQCSQNLKKFFPNLEQISGEGDYIDTAKAAEAVSKGILPKNYAVLGPKSLSALYNLEVVKSDLQDLKTNKTYFFLVSRYS</sequence>
<evidence type="ECO:0000259" key="8">
    <source>
        <dbReference type="PROSITE" id="PS51171"/>
    </source>
</evidence>
<evidence type="ECO:0000256" key="5">
    <source>
        <dbReference type="ARBA" id="ARBA00023222"/>
    </source>
</evidence>